<reference evidence="1 2" key="1">
    <citation type="submission" date="2017-02" db="EMBL/GenBank/DDBJ databases">
        <authorList>
            <person name="Peterson S.W."/>
        </authorList>
    </citation>
    <scope>NUCLEOTIDE SEQUENCE [LARGE SCALE GENOMIC DNA]</scope>
    <source>
        <strain evidence="1 2">ATCC 17233</strain>
    </source>
</reference>
<accession>A0A1T4QR74</accession>
<dbReference type="RefSeq" id="WP_078788262.1">
    <property type="nucleotide sequence ID" value="NZ_FMTO01000014.1"/>
</dbReference>
<dbReference type="EMBL" id="FUXA01000025">
    <property type="protein sequence ID" value="SKA06279.1"/>
    <property type="molecule type" value="Genomic_DNA"/>
</dbReference>
<evidence type="ECO:0000313" key="1">
    <source>
        <dbReference type="EMBL" id="SKA06279.1"/>
    </source>
</evidence>
<protein>
    <submittedName>
        <fullName evidence="1">Uncharacterized protein</fullName>
    </submittedName>
</protein>
<dbReference type="Proteomes" id="UP000189857">
    <property type="component" value="Unassembled WGS sequence"/>
</dbReference>
<evidence type="ECO:0000313" key="2">
    <source>
        <dbReference type="Proteomes" id="UP000189857"/>
    </source>
</evidence>
<proteinExistence type="predicted"/>
<keyword evidence="2" id="KW-1185">Reference proteome</keyword>
<sequence>MRYPKYIYKNVRQNIGLEWDDNSMDDEIDGMTPGEVLDRFWEWEGIIGYTHKIIDSVLDVYGIEKEELI</sequence>
<name>A0A1T4QR74_9FIRM</name>
<gene>
    <name evidence="1" type="ORF">SAMN02745110_02488</name>
</gene>
<organism evidence="1 2">
    <name type="scientific">Eubacterium ruminantium</name>
    <dbReference type="NCBI Taxonomy" id="42322"/>
    <lineage>
        <taxon>Bacteria</taxon>
        <taxon>Bacillati</taxon>
        <taxon>Bacillota</taxon>
        <taxon>Clostridia</taxon>
        <taxon>Eubacteriales</taxon>
        <taxon>Eubacteriaceae</taxon>
        <taxon>Eubacterium</taxon>
    </lineage>
</organism>
<dbReference type="AlphaFoldDB" id="A0A1T4QR74"/>